<dbReference type="SUPFAM" id="SSF55961">
    <property type="entry name" value="Bet v1-like"/>
    <property type="match status" value="1"/>
</dbReference>
<reference evidence="1 2" key="1">
    <citation type="submission" date="2019-10" db="EMBL/GenBank/DDBJ databases">
        <title>Whole genome shotgun sequence of Acrocarpospora corrugata NBRC 13972.</title>
        <authorList>
            <person name="Ichikawa N."/>
            <person name="Kimura A."/>
            <person name="Kitahashi Y."/>
            <person name="Komaki H."/>
            <person name="Oguchi A."/>
        </authorList>
    </citation>
    <scope>NUCLEOTIDE SEQUENCE [LARGE SCALE GENOMIC DNA]</scope>
    <source>
        <strain evidence="1 2">NBRC 13972</strain>
    </source>
</reference>
<dbReference type="AlphaFoldDB" id="A0A5M3W0L6"/>
<dbReference type="OrthoDB" id="156693at2"/>
<dbReference type="Proteomes" id="UP000334990">
    <property type="component" value="Unassembled WGS sequence"/>
</dbReference>
<sequence>MSALLYRGPALEDLHTGYAMKGRIDERAPVTSSSTVVVDAPVTQVWKVLSDLRGWSAWYPEHQVLELGAMAPGESFRWRIGSLKITSRFAVVDPGRELTWSGVVFGYRAVDRHLLEPLDGGHTRVTMSESLAGLFASVLYGPDKLRQGHDRYLAALKAEVEK</sequence>
<evidence type="ECO:0008006" key="3">
    <source>
        <dbReference type="Google" id="ProtNLM"/>
    </source>
</evidence>
<gene>
    <name evidence="1" type="ORF">Acor_38840</name>
</gene>
<dbReference type="InterPro" id="IPR019587">
    <property type="entry name" value="Polyketide_cyclase/dehydratase"/>
</dbReference>
<proteinExistence type="predicted"/>
<accession>A0A5M3W0L6</accession>
<comment type="caution">
    <text evidence="1">The sequence shown here is derived from an EMBL/GenBank/DDBJ whole genome shotgun (WGS) entry which is preliminary data.</text>
</comment>
<dbReference type="InterPro" id="IPR023393">
    <property type="entry name" value="START-like_dom_sf"/>
</dbReference>
<evidence type="ECO:0000313" key="2">
    <source>
        <dbReference type="Proteomes" id="UP000334990"/>
    </source>
</evidence>
<protein>
    <recommendedName>
        <fullName evidence="3">Polyketide cyclase</fullName>
    </recommendedName>
</protein>
<organism evidence="1 2">
    <name type="scientific">Acrocarpospora corrugata</name>
    <dbReference type="NCBI Taxonomy" id="35763"/>
    <lineage>
        <taxon>Bacteria</taxon>
        <taxon>Bacillati</taxon>
        <taxon>Actinomycetota</taxon>
        <taxon>Actinomycetes</taxon>
        <taxon>Streptosporangiales</taxon>
        <taxon>Streptosporangiaceae</taxon>
        <taxon>Acrocarpospora</taxon>
    </lineage>
</organism>
<dbReference type="Gene3D" id="3.30.530.20">
    <property type="match status" value="1"/>
</dbReference>
<dbReference type="RefSeq" id="WP_155338079.1">
    <property type="nucleotide sequence ID" value="NZ_BAAABN010000030.1"/>
</dbReference>
<evidence type="ECO:0000313" key="1">
    <source>
        <dbReference type="EMBL" id="GES01819.1"/>
    </source>
</evidence>
<keyword evidence="2" id="KW-1185">Reference proteome</keyword>
<name>A0A5M3W0L6_9ACTN</name>
<dbReference type="Pfam" id="PF10604">
    <property type="entry name" value="Polyketide_cyc2"/>
    <property type="match status" value="1"/>
</dbReference>
<dbReference type="EMBL" id="BLAD01000053">
    <property type="protein sequence ID" value="GES01819.1"/>
    <property type="molecule type" value="Genomic_DNA"/>
</dbReference>